<dbReference type="EMBL" id="JAINUF010000002">
    <property type="protein sequence ID" value="KAJ8376425.1"/>
    <property type="molecule type" value="Genomic_DNA"/>
</dbReference>
<name>A0A9Q1JBM1_SYNKA</name>
<gene>
    <name evidence="1" type="ORF">SKAU_G00070050</name>
</gene>
<evidence type="ECO:0000313" key="1">
    <source>
        <dbReference type="EMBL" id="KAJ8376425.1"/>
    </source>
</evidence>
<accession>A0A9Q1JBM1</accession>
<evidence type="ECO:0000313" key="2">
    <source>
        <dbReference type="Proteomes" id="UP001152622"/>
    </source>
</evidence>
<sequence>MLTLPAKHNKSFKDKVRFCELAAAKGLDMSNNSGNAWICPEQAYNVAAATGDPIKSGIMSAVLLFTAISDTSVFMGGTPLGFRDGSKQTLWRLITSSLMGICCLYYKTSKMKDRWACTSTELGENPMMAEAVENNEHQCPEKHKQARERENEWMRMSFMPPSRELRRRTVPLSHGRVANELIT</sequence>
<dbReference type="Proteomes" id="UP001152622">
    <property type="component" value="Chromosome 2"/>
</dbReference>
<keyword evidence="2" id="KW-1185">Reference proteome</keyword>
<comment type="caution">
    <text evidence="1">The sequence shown here is derived from an EMBL/GenBank/DDBJ whole genome shotgun (WGS) entry which is preliminary data.</text>
</comment>
<dbReference type="AlphaFoldDB" id="A0A9Q1JBM1"/>
<organism evidence="1 2">
    <name type="scientific">Synaphobranchus kaupii</name>
    <name type="common">Kaup's arrowtooth eel</name>
    <dbReference type="NCBI Taxonomy" id="118154"/>
    <lineage>
        <taxon>Eukaryota</taxon>
        <taxon>Metazoa</taxon>
        <taxon>Chordata</taxon>
        <taxon>Craniata</taxon>
        <taxon>Vertebrata</taxon>
        <taxon>Euteleostomi</taxon>
        <taxon>Actinopterygii</taxon>
        <taxon>Neopterygii</taxon>
        <taxon>Teleostei</taxon>
        <taxon>Anguilliformes</taxon>
        <taxon>Synaphobranchidae</taxon>
        <taxon>Synaphobranchus</taxon>
    </lineage>
</organism>
<proteinExistence type="predicted"/>
<protein>
    <submittedName>
        <fullName evidence="1">Uncharacterized protein</fullName>
    </submittedName>
</protein>
<reference evidence="1" key="1">
    <citation type="journal article" date="2023" name="Science">
        <title>Genome structures resolve the early diversification of teleost fishes.</title>
        <authorList>
            <person name="Parey E."/>
            <person name="Louis A."/>
            <person name="Montfort J."/>
            <person name="Bouchez O."/>
            <person name="Roques C."/>
            <person name="Iampietro C."/>
            <person name="Lluch J."/>
            <person name="Castinel A."/>
            <person name="Donnadieu C."/>
            <person name="Desvignes T."/>
            <person name="Floi Bucao C."/>
            <person name="Jouanno E."/>
            <person name="Wen M."/>
            <person name="Mejri S."/>
            <person name="Dirks R."/>
            <person name="Jansen H."/>
            <person name="Henkel C."/>
            <person name="Chen W.J."/>
            <person name="Zahm M."/>
            <person name="Cabau C."/>
            <person name="Klopp C."/>
            <person name="Thompson A.W."/>
            <person name="Robinson-Rechavi M."/>
            <person name="Braasch I."/>
            <person name="Lecointre G."/>
            <person name="Bobe J."/>
            <person name="Postlethwait J.H."/>
            <person name="Berthelot C."/>
            <person name="Roest Crollius H."/>
            <person name="Guiguen Y."/>
        </authorList>
    </citation>
    <scope>NUCLEOTIDE SEQUENCE</scope>
    <source>
        <strain evidence="1">WJC10195</strain>
    </source>
</reference>